<evidence type="ECO:0008006" key="5">
    <source>
        <dbReference type="Google" id="ProtNLM"/>
    </source>
</evidence>
<reference evidence="3" key="1">
    <citation type="journal article" date="2020" name="Fungal Divers.">
        <title>Resolving the Mortierellaceae phylogeny through synthesis of multi-gene phylogenetics and phylogenomics.</title>
        <authorList>
            <person name="Vandepol N."/>
            <person name="Liber J."/>
            <person name="Desiro A."/>
            <person name="Na H."/>
            <person name="Kennedy M."/>
            <person name="Barry K."/>
            <person name="Grigoriev I.V."/>
            <person name="Miller A.N."/>
            <person name="O'Donnell K."/>
            <person name="Stajich J.E."/>
            <person name="Bonito G."/>
        </authorList>
    </citation>
    <scope>NUCLEOTIDE SEQUENCE</scope>
    <source>
        <strain evidence="3">NRRL 6426</strain>
    </source>
</reference>
<protein>
    <recommendedName>
        <fullName evidence="5">Galactose oxidase</fullName>
    </recommendedName>
</protein>
<evidence type="ECO:0000313" key="3">
    <source>
        <dbReference type="EMBL" id="KAF9154081.1"/>
    </source>
</evidence>
<dbReference type="InterPro" id="IPR011043">
    <property type="entry name" value="Gal_Oxase/kelch_b-propeller"/>
</dbReference>
<organism evidence="3 4">
    <name type="scientific">Linnemannia schmuckeri</name>
    <dbReference type="NCBI Taxonomy" id="64567"/>
    <lineage>
        <taxon>Eukaryota</taxon>
        <taxon>Fungi</taxon>
        <taxon>Fungi incertae sedis</taxon>
        <taxon>Mucoromycota</taxon>
        <taxon>Mortierellomycotina</taxon>
        <taxon>Mortierellomycetes</taxon>
        <taxon>Mortierellales</taxon>
        <taxon>Mortierellaceae</taxon>
        <taxon>Linnemannia</taxon>
    </lineage>
</organism>
<feature type="compositionally biased region" description="Polar residues" evidence="1">
    <location>
        <begin position="144"/>
        <end position="154"/>
    </location>
</feature>
<keyword evidence="2" id="KW-0812">Transmembrane</keyword>
<keyword evidence="2" id="KW-0472">Membrane</keyword>
<feature type="transmembrane region" description="Helical" evidence="2">
    <location>
        <begin position="112"/>
        <end position="133"/>
    </location>
</feature>
<dbReference type="AlphaFoldDB" id="A0A9P5S3B2"/>
<comment type="caution">
    <text evidence="3">The sequence shown here is derived from an EMBL/GenBank/DDBJ whole genome shotgun (WGS) entry which is preliminary data.</text>
</comment>
<dbReference type="EMBL" id="JAAAUQ010000136">
    <property type="protein sequence ID" value="KAF9154081.1"/>
    <property type="molecule type" value="Genomic_DNA"/>
</dbReference>
<keyword evidence="2" id="KW-1133">Transmembrane helix</keyword>
<accession>A0A9P5S3B2</accession>
<dbReference type="InterPro" id="IPR015915">
    <property type="entry name" value="Kelch-typ_b-propeller"/>
</dbReference>
<proteinExistence type="predicted"/>
<dbReference type="Gene3D" id="2.120.10.80">
    <property type="entry name" value="Kelch-type beta propeller"/>
    <property type="match status" value="1"/>
</dbReference>
<dbReference type="Proteomes" id="UP000748756">
    <property type="component" value="Unassembled WGS sequence"/>
</dbReference>
<dbReference type="SUPFAM" id="SSF50965">
    <property type="entry name" value="Galactose oxidase, central domain"/>
    <property type="match status" value="1"/>
</dbReference>
<dbReference type="OrthoDB" id="432528at2759"/>
<feature type="region of interest" description="Disordered" evidence="1">
    <location>
        <begin position="198"/>
        <end position="225"/>
    </location>
</feature>
<gene>
    <name evidence="3" type="ORF">BG015_001903</name>
</gene>
<evidence type="ECO:0000256" key="2">
    <source>
        <dbReference type="SAM" id="Phobius"/>
    </source>
</evidence>
<sequence>MLLFGGDAGAGASSANSLYILDVPSMTWSEGPSAPEARSEMACSIPGDNFIVWGGYRGFPSATSASSNGASTTPLIYNMYIGEWTTTYVVRTSPGATLSGGKTAIGDGGGNAAAIGGGVAGAVAVIVVIGFLARRRHQRQIQHSSTKGSEMTSTRGHDPVLASTDNTKTGAVALREFSEITTSKHDINSKVKIELTNSPQNVLSSPHSDPTSLQGSMPSWSPTSTHALPESPLYMSSPVIPLRPSFAFSTTYSHDHIHRSPQQSIISQEQVDVAHNSSPQYDPTVAQTLLPSTVRNPQGITGIATVTSDQELLEQINSLQAEWIRRQAKNQS</sequence>
<evidence type="ECO:0000313" key="4">
    <source>
        <dbReference type="Proteomes" id="UP000748756"/>
    </source>
</evidence>
<feature type="region of interest" description="Disordered" evidence="1">
    <location>
        <begin position="138"/>
        <end position="164"/>
    </location>
</feature>
<evidence type="ECO:0000256" key="1">
    <source>
        <dbReference type="SAM" id="MobiDB-lite"/>
    </source>
</evidence>
<keyword evidence="4" id="KW-1185">Reference proteome</keyword>
<name>A0A9P5S3B2_9FUNG</name>